<dbReference type="InterPro" id="IPR005467">
    <property type="entry name" value="His_kinase_dom"/>
</dbReference>
<evidence type="ECO:0000256" key="5">
    <source>
        <dbReference type="PROSITE-ProRule" id="PRU00169"/>
    </source>
</evidence>
<evidence type="ECO:0000256" key="3">
    <source>
        <dbReference type="ARBA" id="ARBA00022553"/>
    </source>
</evidence>
<dbReference type="Proteomes" id="UP001596473">
    <property type="component" value="Unassembled WGS sequence"/>
</dbReference>
<evidence type="ECO:0000256" key="2">
    <source>
        <dbReference type="ARBA" id="ARBA00012438"/>
    </source>
</evidence>
<dbReference type="PROSITE" id="PS50110">
    <property type="entry name" value="RESPONSE_REGULATORY"/>
    <property type="match status" value="1"/>
</dbReference>
<evidence type="ECO:0000259" key="8">
    <source>
        <dbReference type="PROSITE" id="PS50110"/>
    </source>
</evidence>
<feature type="coiled-coil region" evidence="6">
    <location>
        <begin position="1"/>
        <end position="65"/>
    </location>
</feature>
<dbReference type="InterPro" id="IPR036097">
    <property type="entry name" value="HisK_dim/P_sf"/>
</dbReference>
<dbReference type="Pfam" id="PF00072">
    <property type="entry name" value="Response_reg"/>
    <property type="match status" value="1"/>
</dbReference>
<feature type="domain" description="Response regulatory" evidence="8">
    <location>
        <begin position="317"/>
        <end position="434"/>
    </location>
</feature>
<dbReference type="InterPro" id="IPR004358">
    <property type="entry name" value="Sig_transdc_His_kin-like_C"/>
</dbReference>
<gene>
    <name evidence="9" type="ORF">ACFQNF_14055</name>
</gene>
<dbReference type="PROSITE" id="PS50109">
    <property type="entry name" value="HIS_KIN"/>
    <property type="match status" value="1"/>
</dbReference>
<accession>A0ABW2QZM1</accession>
<dbReference type="Gene3D" id="3.40.50.2300">
    <property type="match status" value="1"/>
</dbReference>
<dbReference type="InterPro" id="IPR003594">
    <property type="entry name" value="HATPase_dom"/>
</dbReference>
<dbReference type="PRINTS" id="PR00344">
    <property type="entry name" value="BCTRLSENSOR"/>
</dbReference>
<dbReference type="CDD" id="cd17546">
    <property type="entry name" value="REC_hyHK_CKI1_RcsC-like"/>
    <property type="match status" value="1"/>
</dbReference>
<dbReference type="Pfam" id="PF02518">
    <property type="entry name" value="HATPase_c"/>
    <property type="match status" value="1"/>
</dbReference>
<dbReference type="SMART" id="SM00388">
    <property type="entry name" value="HisKA"/>
    <property type="match status" value="1"/>
</dbReference>
<dbReference type="RefSeq" id="WP_380188568.1">
    <property type="nucleotide sequence ID" value="NZ_JBHTBQ010000031.1"/>
</dbReference>
<dbReference type="CDD" id="cd00082">
    <property type="entry name" value="HisKA"/>
    <property type="match status" value="1"/>
</dbReference>
<dbReference type="Gene3D" id="3.30.565.10">
    <property type="entry name" value="Histidine kinase-like ATPase, C-terminal domain"/>
    <property type="match status" value="1"/>
</dbReference>
<dbReference type="EC" id="2.7.13.3" evidence="2"/>
<evidence type="ECO:0000313" key="10">
    <source>
        <dbReference type="Proteomes" id="UP001596473"/>
    </source>
</evidence>
<dbReference type="SUPFAM" id="SSF52172">
    <property type="entry name" value="CheY-like"/>
    <property type="match status" value="1"/>
</dbReference>
<keyword evidence="10" id="KW-1185">Reference proteome</keyword>
<evidence type="ECO:0000259" key="7">
    <source>
        <dbReference type="PROSITE" id="PS50109"/>
    </source>
</evidence>
<evidence type="ECO:0000313" key="9">
    <source>
        <dbReference type="EMBL" id="MFC7420985.1"/>
    </source>
</evidence>
<feature type="modified residue" description="4-aspartylphosphate" evidence="5">
    <location>
        <position position="366"/>
    </location>
</feature>
<feature type="domain" description="Histidine kinase" evidence="7">
    <location>
        <begin position="79"/>
        <end position="295"/>
    </location>
</feature>
<protein>
    <recommendedName>
        <fullName evidence="2">histidine kinase</fullName>
        <ecNumber evidence="2">2.7.13.3</ecNumber>
    </recommendedName>
</protein>
<evidence type="ECO:0000256" key="1">
    <source>
        <dbReference type="ARBA" id="ARBA00000085"/>
    </source>
</evidence>
<keyword evidence="6" id="KW-0175">Coiled coil</keyword>
<comment type="catalytic activity">
    <reaction evidence="1">
        <text>ATP + protein L-histidine = ADP + protein N-phospho-L-histidine.</text>
        <dbReference type="EC" id="2.7.13.3"/>
    </reaction>
</comment>
<keyword evidence="9" id="KW-0067">ATP-binding</keyword>
<dbReference type="EMBL" id="JBHTBQ010000031">
    <property type="protein sequence ID" value="MFC7420985.1"/>
    <property type="molecule type" value="Genomic_DNA"/>
</dbReference>
<comment type="caution">
    <text evidence="9">The sequence shown here is derived from an EMBL/GenBank/DDBJ whole genome shotgun (WGS) entry which is preliminary data.</text>
</comment>
<evidence type="ECO:0000256" key="6">
    <source>
        <dbReference type="SAM" id="Coils"/>
    </source>
</evidence>
<dbReference type="CDD" id="cd16922">
    <property type="entry name" value="HATPase_EvgS-ArcB-TorS-like"/>
    <property type="match status" value="1"/>
</dbReference>
<dbReference type="InterPro" id="IPR011006">
    <property type="entry name" value="CheY-like_superfamily"/>
</dbReference>
<organism evidence="9 10">
    <name type="scientific">Iodobacter arcticus</name>
    <dbReference type="NCBI Taxonomy" id="590593"/>
    <lineage>
        <taxon>Bacteria</taxon>
        <taxon>Pseudomonadati</taxon>
        <taxon>Pseudomonadota</taxon>
        <taxon>Betaproteobacteria</taxon>
        <taxon>Neisseriales</taxon>
        <taxon>Chitinibacteraceae</taxon>
        <taxon>Iodobacter</taxon>
    </lineage>
</organism>
<keyword evidence="9" id="KW-0547">Nucleotide-binding</keyword>
<dbReference type="InterPro" id="IPR036890">
    <property type="entry name" value="HATPase_C_sf"/>
</dbReference>
<dbReference type="PANTHER" id="PTHR45339:SF1">
    <property type="entry name" value="HYBRID SIGNAL TRANSDUCTION HISTIDINE KINASE J"/>
    <property type="match status" value="1"/>
</dbReference>
<dbReference type="Gene3D" id="1.10.287.130">
    <property type="match status" value="1"/>
</dbReference>
<dbReference type="SMART" id="SM00387">
    <property type="entry name" value="HATPase_c"/>
    <property type="match status" value="1"/>
</dbReference>
<evidence type="ECO:0000256" key="4">
    <source>
        <dbReference type="ARBA" id="ARBA00023012"/>
    </source>
</evidence>
<reference evidence="10" key="1">
    <citation type="journal article" date="2019" name="Int. J. Syst. Evol. Microbiol.">
        <title>The Global Catalogue of Microorganisms (GCM) 10K type strain sequencing project: providing services to taxonomists for standard genome sequencing and annotation.</title>
        <authorList>
            <consortium name="The Broad Institute Genomics Platform"/>
            <consortium name="The Broad Institute Genome Sequencing Center for Infectious Disease"/>
            <person name="Wu L."/>
            <person name="Ma J."/>
        </authorList>
    </citation>
    <scope>NUCLEOTIDE SEQUENCE [LARGE SCALE GENOMIC DNA]</scope>
    <source>
        <strain evidence="10">CCUG 62945</strain>
    </source>
</reference>
<dbReference type="SUPFAM" id="SSF47384">
    <property type="entry name" value="Homodimeric domain of signal transducing histidine kinase"/>
    <property type="match status" value="1"/>
</dbReference>
<dbReference type="SMART" id="SM00448">
    <property type="entry name" value="REC"/>
    <property type="match status" value="1"/>
</dbReference>
<proteinExistence type="predicted"/>
<keyword evidence="4" id="KW-0902">Two-component regulatory system</keyword>
<name>A0ABW2QZM1_9NEIS</name>
<dbReference type="Pfam" id="PF00512">
    <property type="entry name" value="HisKA"/>
    <property type="match status" value="1"/>
</dbReference>
<dbReference type="PANTHER" id="PTHR45339">
    <property type="entry name" value="HYBRID SIGNAL TRANSDUCTION HISTIDINE KINASE J"/>
    <property type="match status" value="1"/>
</dbReference>
<dbReference type="GO" id="GO:0005524">
    <property type="term" value="F:ATP binding"/>
    <property type="evidence" value="ECO:0007669"/>
    <property type="project" value="UniProtKB-KW"/>
</dbReference>
<sequence length="446" mass="48925">MDEQELQRLQKRNQRERLARKEAEALLEAKSLDLYTANQALQRLADQLEARVAQRTEQLEAALEASQAATRAKSSFLAIMGHEIRTPLNGILGIAQLLEHSPLNEEQASMLATLSRCGDSLLTLINEILDYSKLEASQMTLESTPVNLPELLHDIVKLYHPIASKKQLSLTLEINSNVGQWIKSDPLRLRQILQNLLGNAIKFTTHGYVSIHAEQSQKTLTLKVSDSGIGIRQEQLTTLFKPFSQADSTITRQYGGTGLGLAIVSRIIELMGGDIQLTSEYGSGSVFLIHLPLQSSESATPLRSGKTAPTQLPSDLHVLIAEDNAVNQFVAQRCIEQAGARATVVDNGEAALQILKIIRFPVVLMDLSMPVLDGLSACRAIRAQPECYGQPWIIALTANSLIDDRSACLEAGMDDFIAKPFNFEQIQSAISRAITKAPTSPQSTKK</sequence>
<dbReference type="SUPFAM" id="SSF55874">
    <property type="entry name" value="ATPase domain of HSP90 chaperone/DNA topoisomerase II/histidine kinase"/>
    <property type="match status" value="1"/>
</dbReference>
<keyword evidence="3 5" id="KW-0597">Phosphoprotein</keyword>
<dbReference type="InterPro" id="IPR001789">
    <property type="entry name" value="Sig_transdc_resp-reg_receiver"/>
</dbReference>
<dbReference type="InterPro" id="IPR003661">
    <property type="entry name" value="HisK_dim/P_dom"/>
</dbReference>